<dbReference type="NCBIfam" id="TIGR01484">
    <property type="entry name" value="HAD-SF-IIB"/>
    <property type="match status" value="1"/>
</dbReference>
<accession>A0A3E4GN43</accession>
<name>A0A3E4GN43_9FIRM</name>
<dbReference type="InterPro" id="IPR006379">
    <property type="entry name" value="HAD-SF_hydro_IIB"/>
</dbReference>
<protein>
    <submittedName>
        <fullName evidence="1">HAD family phosphatase</fullName>
    </submittedName>
</protein>
<dbReference type="GO" id="GO:0016791">
    <property type="term" value="F:phosphatase activity"/>
    <property type="evidence" value="ECO:0007669"/>
    <property type="project" value="UniProtKB-ARBA"/>
</dbReference>
<dbReference type="CDD" id="cd07516">
    <property type="entry name" value="HAD_Pase"/>
    <property type="match status" value="1"/>
</dbReference>
<evidence type="ECO:0000313" key="1">
    <source>
        <dbReference type="EMBL" id="RGJ21838.1"/>
    </source>
</evidence>
<dbReference type="Proteomes" id="UP000260655">
    <property type="component" value="Unassembled WGS sequence"/>
</dbReference>
<dbReference type="GO" id="GO:0005829">
    <property type="term" value="C:cytosol"/>
    <property type="evidence" value="ECO:0007669"/>
    <property type="project" value="TreeGrafter"/>
</dbReference>
<organism evidence="1 2">
    <name type="scientific">Coprococcus comes</name>
    <dbReference type="NCBI Taxonomy" id="410072"/>
    <lineage>
        <taxon>Bacteria</taxon>
        <taxon>Bacillati</taxon>
        <taxon>Bacillota</taxon>
        <taxon>Clostridia</taxon>
        <taxon>Lachnospirales</taxon>
        <taxon>Lachnospiraceae</taxon>
        <taxon>Coprococcus</taxon>
    </lineage>
</organism>
<dbReference type="AlphaFoldDB" id="A0A3E4GN43"/>
<dbReference type="SUPFAM" id="SSF56784">
    <property type="entry name" value="HAD-like"/>
    <property type="match status" value="1"/>
</dbReference>
<reference evidence="1 2" key="1">
    <citation type="submission" date="2018-08" db="EMBL/GenBank/DDBJ databases">
        <title>A genome reference for cultivated species of the human gut microbiota.</title>
        <authorList>
            <person name="Zou Y."/>
            <person name="Xue W."/>
            <person name="Luo G."/>
        </authorList>
    </citation>
    <scope>NUCLEOTIDE SEQUENCE [LARGE SCALE GENOMIC DNA]</scope>
    <source>
        <strain evidence="1 2">TM07-19</strain>
    </source>
</reference>
<evidence type="ECO:0000313" key="2">
    <source>
        <dbReference type="Proteomes" id="UP000260655"/>
    </source>
</evidence>
<dbReference type="PANTHER" id="PTHR10000">
    <property type="entry name" value="PHOSPHOSERINE PHOSPHATASE"/>
    <property type="match status" value="1"/>
</dbReference>
<dbReference type="Pfam" id="PF08282">
    <property type="entry name" value="Hydrolase_3"/>
    <property type="match status" value="1"/>
</dbReference>
<dbReference type="Gene3D" id="3.40.50.1000">
    <property type="entry name" value="HAD superfamily/HAD-like"/>
    <property type="match status" value="1"/>
</dbReference>
<sequence length="285" mass="31781">MRELFMKKIKMIGLDLDGTLLNDKKELTSHTREILTRAIDQGVTVLAATGRPVTGIPEVLRNFPGMRYALTSNGGRILDLQEDKILYANMLSYEMGAAILKIFGDYDTFKEIYFDGRGFVQADELLKVGEYLRNPAMADYIRTTRKGITSLWEKMEEMNGHEMDKIHALFKNQDERLEAKQRIMELGNLSISDSMGTNLEINAPGVNKGMGLIQLGRLLGIEREEIMACGDGNNDLMMLKEVGFGVAMANGADEVKEVADYITLSNEEDGVAAAIEKFVLNPERG</sequence>
<dbReference type="InterPro" id="IPR036412">
    <property type="entry name" value="HAD-like_sf"/>
</dbReference>
<dbReference type="Gene3D" id="3.30.1240.10">
    <property type="match status" value="1"/>
</dbReference>
<dbReference type="GO" id="GO:0000287">
    <property type="term" value="F:magnesium ion binding"/>
    <property type="evidence" value="ECO:0007669"/>
    <property type="project" value="TreeGrafter"/>
</dbReference>
<dbReference type="NCBIfam" id="TIGR00099">
    <property type="entry name" value="Cof-subfamily"/>
    <property type="match status" value="1"/>
</dbReference>
<dbReference type="PANTHER" id="PTHR10000:SF8">
    <property type="entry name" value="HAD SUPERFAMILY HYDROLASE-LIKE, TYPE 3"/>
    <property type="match status" value="1"/>
</dbReference>
<gene>
    <name evidence="1" type="ORF">DXD67_12035</name>
</gene>
<comment type="caution">
    <text evidence="1">The sequence shown here is derived from an EMBL/GenBank/DDBJ whole genome shotgun (WGS) entry which is preliminary data.</text>
</comment>
<proteinExistence type="predicted"/>
<dbReference type="InterPro" id="IPR000150">
    <property type="entry name" value="Cof"/>
</dbReference>
<dbReference type="SFLD" id="SFLDG01140">
    <property type="entry name" value="C2.B:_Phosphomannomutase_and_P"/>
    <property type="match status" value="1"/>
</dbReference>
<dbReference type="SFLD" id="SFLDS00003">
    <property type="entry name" value="Haloacid_Dehalogenase"/>
    <property type="match status" value="1"/>
</dbReference>
<dbReference type="InterPro" id="IPR023214">
    <property type="entry name" value="HAD_sf"/>
</dbReference>
<dbReference type="PROSITE" id="PS01229">
    <property type="entry name" value="COF_2"/>
    <property type="match status" value="1"/>
</dbReference>
<dbReference type="EMBL" id="QSOV01000014">
    <property type="protein sequence ID" value="RGJ21838.1"/>
    <property type="molecule type" value="Genomic_DNA"/>
</dbReference>